<evidence type="ECO:0000313" key="2">
    <source>
        <dbReference type="Proteomes" id="UP000061587"/>
    </source>
</evidence>
<dbReference type="AlphaFoldDB" id="A0A0P0LHX9"/>
<protein>
    <submittedName>
        <fullName evidence="1">Uncharacterized protein</fullName>
    </submittedName>
</protein>
<reference evidence="1 2" key="2">
    <citation type="journal article" date="2016" name="Genome Biol. Evol.">
        <title>Extensive mobilome-driven genome diversification in mouse gut-associated Bacteroides vulgatus mpk.</title>
        <authorList>
            <person name="Lange A."/>
            <person name="Beier S."/>
            <person name="Steimle A."/>
            <person name="Autenrieth I.B."/>
            <person name="Huson D.H."/>
            <person name="Frick J.S."/>
        </authorList>
    </citation>
    <scope>NUCLEOTIDE SEQUENCE [LARGE SCALE GENOMIC DNA]</scope>
    <source>
        <strain evidence="2">mpk</strain>
    </source>
</reference>
<name>A0A0P0LHX9_PHOVU</name>
<proteinExistence type="predicted"/>
<dbReference type="PATRIC" id="fig|821.40.peg.1631"/>
<gene>
    <name evidence="1" type="ORF">BvMPK_1375</name>
</gene>
<dbReference type="GeneID" id="75115740"/>
<dbReference type="EMBL" id="CP013020">
    <property type="protein sequence ID" value="ALK83982.1"/>
    <property type="molecule type" value="Genomic_DNA"/>
</dbReference>
<reference evidence="2" key="1">
    <citation type="submission" date="2015-10" db="EMBL/GenBank/DDBJ databases">
        <title>Extensive mobilome-driven genome diversification in gut-associated Bacteroides vulgatus mpk.</title>
        <authorList>
            <person name="Beier S."/>
            <person name="Lange A."/>
            <person name="Huson D.H."/>
            <person name="Frick J.-S."/>
            <person name="Autenrieth I.B."/>
        </authorList>
    </citation>
    <scope>NUCLEOTIDE SEQUENCE [LARGE SCALE GENOMIC DNA]</scope>
    <source>
        <strain evidence="2">mpk</strain>
    </source>
</reference>
<evidence type="ECO:0000313" key="1">
    <source>
        <dbReference type="EMBL" id="ALK83982.1"/>
    </source>
</evidence>
<sequence length="176" mass="20256">MSGSSVSEAAACVVCLLSFIRSLYGKHPVVVTKEGVAIPVGNIWKEKQLSSILFERGELPLEKYITTRFSGGKLDFSLVDDTYGFSLIDNENQNEFIDSFRKFEELDWNAIATDKGLDYKTYNKNKKSKRYFSDDLWKKGIKKFRITQRNRCFGYVDNGIFYVLRFDLDHELSDVG</sequence>
<accession>A0A0P0LHX9</accession>
<dbReference type="RefSeq" id="WP_005682891.1">
    <property type="nucleotide sequence ID" value="NZ_JAHPYS010000003.1"/>
</dbReference>
<dbReference type="Proteomes" id="UP000061587">
    <property type="component" value="Chromosome"/>
</dbReference>
<organism evidence="1 2">
    <name type="scientific">Phocaeicola vulgatus</name>
    <name type="common">Bacteroides vulgatus</name>
    <dbReference type="NCBI Taxonomy" id="821"/>
    <lineage>
        <taxon>Bacteria</taxon>
        <taxon>Pseudomonadati</taxon>
        <taxon>Bacteroidota</taxon>
        <taxon>Bacteroidia</taxon>
        <taxon>Bacteroidales</taxon>
        <taxon>Bacteroidaceae</taxon>
        <taxon>Phocaeicola</taxon>
    </lineage>
</organism>